<dbReference type="Pfam" id="PF13181">
    <property type="entry name" value="TPR_8"/>
    <property type="match status" value="1"/>
</dbReference>
<feature type="repeat" description="TPR" evidence="10">
    <location>
        <begin position="236"/>
        <end position="269"/>
    </location>
</feature>
<dbReference type="OrthoDB" id="421121at2759"/>
<dbReference type="SMR" id="A0A1U8IA33"/>
<evidence type="ECO:0000256" key="4">
    <source>
        <dbReference type="ARBA" id="ARBA00019143"/>
    </source>
</evidence>
<keyword evidence="5 13" id="KW-0328">Glycosyltransferase</keyword>
<evidence type="ECO:0000256" key="9">
    <source>
        <dbReference type="ARBA" id="ARBA00022941"/>
    </source>
</evidence>
<feature type="repeat" description="TPR" evidence="10">
    <location>
        <begin position="474"/>
        <end position="507"/>
    </location>
</feature>
<dbReference type="PROSITE" id="PS50293">
    <property type="entry name" value="TPR_REGION"/>
    <property type="match status" value="4"/>
</dbReference>
<dbReference type="Gene3D" id="3.40.50.2000">
    <property type="entry name" value="Glycogen Phosphorylase B"/>
    <property type="match status" value="1"/>
</dbReference>
<dbReference type="PANTHER" id="PTHR44366">
    <property type="entry name" value="UDP-N-ACETYLGLUCOSAMINE--PEPTIDE N-ACETYLGLUCOSAMINYLTRANSFERASE 110 KDA SUBUNIT"/>
    <property type="match status" value="1"/>
</dbReference>
<dbReference type="SMART" id="SM00671">
    <property type="entry name" value="SEL1"/>
    <property type="match status" value="4"/>
</dbReference>
<evidence type="ECO:0000256" key="3">
    <source>
        <dbReference type="ARBA" id="ARBA00011970"/>
    </source>
</evidence>
<dbReference type="InterPro" id="IPR029489">
    <property type="entry name" value="OGT/SEC/SPY_C"/>
</dbReference>
<evidence type="ECO:0000256" key="1">
    <source>
        <dbReference type="ARBA" id="ARBA00004922"/>
    </source>
</evidence>
<dbReference type="FunFam" id="1.25.40.10:FF:000131">
    <property type="entry name" value="probable UDP-N-acetylglucosamine--peptide N-acetylglucosaminyltransferase SEC"/>
    <property type="match status" value="1"/>
</dbReference>
<dbReference type="PROSITE" id="PS50005">
    <property type="entry name" value="TPR"/>
    <property type="match status" value="11"/>
</dbReference>
<dbReference type="FunFam" id="3.40.50.2000:FF:000070">
    <property type="entry name" value="probable UDP-N-acetylglucosamine--peptide N-acetylglucosaminyltransferase SEC"/>
    <property type="match status" value="1"/>
</dbReference>
<dbReference type="RefSeq" id="XP_016672634.1">
    <property type="nucleotide sequence ID" value="XM_016817145.2"/>
</dbReference>
<evidence type="ECO:0000313" key="12">
    <source>
        <dbReference type="Proteomes" id="UP000818029"/>
    </source>
</evidence>
<keyword evidence="7" id="KW-0677">Repeat</keyword>
<dbReference type="OMA" id="HHSILYP"/>
<protein>
    <recommendedName>
        <fullName evidence="4">Probable UDP-N-acetylglucosamine--peptide N-acetylglucosaminyltransferase SPINDLY</fullName>
        <ecNumber evidence="3">2.4.1.255</ecNumber>
    </recommendedName>
</protein>
<feature type="repeat" description="TPR" evidence="10">
    <location>
        <begin position="440"/>
        <end position="473"/>
    </location>
</feature>
<gene>
    <name evidence="13" type="primary">LOC107892147</name>
</gene>
<dbReference type="GeneID" id="107892147"/>
<proteinExistence type="inferred from homology"/>
<evidence type="ECO:0000256" key="6">
    <source>
        <dbReference type="ARBA" id="ARBA00022679"/>
    </source>
</evidence>
<keyword evidence="8 10" id="KW-0802">TPR repeat</keyword>
<dbReference type="PaxDb" id="3635-A0A1U8IA33"/>
<feature type="repeat" description="TPR" evidence="10">
    <location>
        <begin position="406"/>
        <end position="439"/>
    </location>
</feature>
<dbReference type="Pfam" id="PF00515">
    <property type="entry name" value="TPR_1"/>
    <property type="match status" value="2"/>
</dbReference>
<name>A0A1U8IA33_GOSHI</name>
<comment type="pathway">
    <text evidence="1">Protein modification; protein glycosylation.</text>
</comment>
<dbReference type="GO" id="GO:0009740">
    <property type="term" value="P:gibberellic acid mediated signaling pathway"/>
    <property type="evidence" value="ECO:0007669"/>
    <property type="project" value="UniProtKB-KW"/>
</dbReference>
<dbReference type="FunFam" id="3.40.50.11380:FF:000003">
    <property type="entry name" value="probable UDP-N-acetylglucosamine--peptide N-acetylglucosaminyltransferase SEC"/>
    <property type="match status" value="1"/>
</dbReference>
<dbReference type="EC" id="2.4.1.255" evidence="3"/>
<dbReference type="Gene3D" id="3.40.50.11380">
    <property type="match status" value="1"/>
</dbReference>
<sequence>MLSLNNGVTISRASTYGGSVVDPTDVISDSPALASGKASIYGAKHEPASSLGIVPHRGPDSLEVDEDMQLALAHQLYKSGNYKQALDHSNAVYDQNPLRTDNLLLLGAIYYQLHDYDMCIAKNEEALRIQPRFAECYGNMANAWKEKGDVDVAIRYYMIAIELRPNFADAWSNLASAYMRKRRFNEAAQCCRQALQLNPLLVDAHSNLGNLMKAQGLAQEAYSCYLEALRIQPTFAIAWSNLAGLFMDSGDLNRALQYYKEAVKLKPAFPEAYLNLGNIYKALAMPQEAIVCYQRAVQTRPNYPVALGNLASTYYERGQLDLAIHHYKQAIAYDQRFVEAYNNLGNALKDVGRVDEAIQCYNQCLTLQPNHPQALTNLGNIYMEWNMVGAAASYYKATLTVTTGLSAPFNNLAVIYKQQGNHMEAITCYNEVLRIDPLAADGLVNRGNTYKEIGRVSEAIQDYICAINIQPNMAEAHANLASAYKDSGHVEAAVKSYQQALLLRPDFPEATCNLLHTLQCVCCWEDRDKMFTEVEGIIQRQINMSVLPSVQPFHAIAYPIDPMLALDISRKYAAHCSLIASRFALPPFNHPAPIPIKQDCGNQRLKIGYVSSDFGNHPLSHLMGSVFGMHNRENVEVFCYALSQNDGTEWRQRIQSEAEHFIDVSSMSSDMIAKMINKDGIQILINLNGYTKGARNEIFAMQPAPIQVSYMGFPGTTGADYIDYLVTDEFVSPLCYAHIYSEKLVHLPHCYFVNDYKQKNRDVLDPHCQHKRSDYGLPEDKFIFACFNQLYKMDPEIFNTWCNILKRVPNSALWLLRFPAAGETRLRAYAAAQGVQPEQIIFTDVAMKHEHIRRSALADLCLDTPLCNAHTTGTDVLWAGLPMVTLPLEKMATRVAGSLCLATGLGEEMIVNSMKEYEERAVSLALNRPKLQALTNKLKAARLTCPLFDTARWVRNLERSYFKMWNLYCSGQQPQHFKVTENDFDFPYDR</sequence>
<feature type="repeat" description="TPR" evidence="10">
    <location>
        <begin position="134"/>
        <end position="167"/>
    </location>
</feature>
<dbReference type="UniPathway" id="UPA00378"/>
<dbReference type="SUPFAM" id="SSF48452">
    <property type="entry name" value="TPR-like"/>
    <property type="match status" value="2"/>
</dbReference>
<dbReference type="STRING" id="3635.A0A1U8IA33"/>
<dbReference type="Gene3D" id="1.25.40.10">
    <property type="entry name" value="Tetratricopeptide repeat domain"/>
    <property type="match status" value="3"/>
</dbReference>
<feature type="repeat" description="TPR" evidence="10">
    <location>
        <begin position="270"/>
        <end position="303"/>
    </location>
</feature>
<feature type="repeat" description="TPR" evidence="10">
    <location>
        <begin position="304"/>
        <end position="337"/>
    </location>
</feature>
<evidence type="ECO:0000313" key="13">
    <source>
        <dbReference type="RefSeq" id="XP_016672634.1"/>
    </source>
</evidence>
<feature type="repeat" description="TPR" evidence="10">
    <location>
        <begin position="338"/>
        <end position="371"/>
    </location>
</feature>
<keyword evidence="9" id="KW-0939">Gibberellin signaling pathway</keyword>
<dbReference type="GO" id="GO:0097363">
    <property type="term" value="F:protein O-acetylglucosaminyltransferase activity"/>
    <property type="evidence" value="ECO:0000318"/>
    <property type="project" value="GO_Central"/>
</dbReference>
<feature type="repeat" description="TPR" evidence="10">
    <location>
        <begin position="168"/>
        <end position="201"/>
    </location>
</feature>
<dbReference type="FunFam" id="1.25.40.10:FF:000181">
    <property type="entry name" value="probable UDP-N-acetylglucosamine--peptide N-acetylglucosaminyltransferase SEC"/>
    <property type="match status" value="1"/>
</dbReference>
<dbReference type="InterPro" id="IPR006597">
    <property type="entry name" value="Sel1-like"/>
</dbReference>
<dbReference type="Proteomes" id="UP000818029">
    <property type="component" value="Chromosome A11"/>
</dbReference>
<dbReference type="FunFam" id="1.25.40.10:FF:000303">
    <property type="entry name" value="Probable UDP-N-acetylglucosamine--peptide N-acetylglucosaminyltransferase SEC"/>
    <property type="match status" value="1"/>
</dbReference>
<feature type="repeat" description="TPR" evidence="10">
    <location>
        <begin position="100"/>
        <end position="133"/>
    </location>
</feature>
<evidence type="ECO:0000256" key="2">
    <source>
        <dbReference type="ARBA" id="ARBA00005386"/>
    </source>
</evidence>
<dbReference type="AlphaFoldDB" id="A0A1U8IA33"/>
<keyword evidence="12" id="KW-1185">Reference proteome</keyword>
<evidence type="ECO:0000259" key="11">
    <source>
        <dbReference type="Pfam" id="PF13844"/>
    </source>
</evidence>
<reference evidence="13" key="2">
    <citation type="submission" date="2025-08" db="UniProtKB">
        <authorList>
            <consortium name="RefSeq"/>
        </authorList>
    </citation>
    <scope>IDENTIFICATION</scope>
</reference>
<evidence type="ECO:0000256" key="8">
    <source>
        <dbReference type="ARBA" id="ARBA00022803"/>
    </source>
</evidence>
<dbReference type="InterPro" id="IPR037919">
    <property type="entry name" value="OGT"/>
</dbReference>
<evidence type="ECO:0000256" key="7">
    <source>
        <dbReference type="ARBA" id="ARBA00022737"/>
    </source>
</evidence>
<evidence type="ECO:0000256" key="10">
    <source>
        <dbReference type="PROSITE-ProRule" id="PRU00339"/>
    </source>
</evidence>
<evidence type="ECO:0000256" key="5">
    <source>
        <dbReference type="ARBA" id="ARBA00022676"/>
    </source>
</evidence>
<feature type="domain" description="O-GlcNAc transferase C-terminal" evidence="11">
    <location>
        <begin position="771"/>
        <end position="957"/>
    </location>
</feature>
<accession>A0A1U8IA33</accession>
<dbReference type="Pfam" id="PF13844">
    <property type="entry name" value="Glyco_transf_41"/>
    <property type="match status" value="2"/>
</dbReference>
<dbReference type="Pfam" id="PF13414">
    <property type="entry name" value="TPR_11"/>
    <property type="match status" value="3"/>
</dbReference>
<feature type="repeat" description="TPR" evidence="10">
    <location>
        <begin position="202"/>
        <end position="235"/>
    </location>
</feature>
<dbReference type="SMART" id="SM00028">
    <property type="entry name" value="TPR"/>
    <property type="match status" value="13"/>
</dbReference>
<organism evidence="12 13">
    <name type="scientific">Gossypium hirsutum</name>
    <name type="common">Upland cotton</name>
    <name type="synonym">Gossypium mexicanum</name>
    <dbReference type="NCBI Taxonomy" id="3635"/>
    <lineage>
        <taxon>Eukaryota</taxon>
        <taxon>Viridiplantae</taxon>
        <taxon>Streptophyta</taxon>
        <taxon>Embryophyta</taxon>
        <taxon>Tracheophyta</taxon>
        <taxon>Spermatophyta</taxon>
        <taxon>Magnoliopsida</taxon>
        <taxon>eudicotyledons</taxon>
        <taxon>Gunneridae</taxon>
        <taxon>Pentapetalae</taxon>
        <taxon>rosids</taxon>
        <taxon>malvids</taxon>
        <taxon>Malvales</taxon>
        <taxon>Malvaceae</taxon>
        <taxon>Malvoideae</taxon>
        <taxon>Gossypium</taxon>
    </lineage>
</organism>
<dbReference type="InterPro" id="IPR019734">
    <property type="entry name" value="TPR_rpt"/>
</dbReference>
<dbReference type="PANTHER" id="PTHR44366:SF1">
    <property type="entry name" value="UDP-N-ACETYLGLUCOSAMINE--PEPTIDE N-ACETYLGLUCOSAMINYLTRANSFERASE 110 KDA SUBUNIT"/>
    <property type="match status" value="1"/>
</dbReference>
<dbReference type="KEGG" id="ghi:107892147"/>
<dbReference type="FunFam" id="3.40.50.11380:FF:000002">
    <property type="entry name" value="probable UDP-N-acetylglucosamine--peptide N-acetylglucosaminyltransferase SEC"/>
    <property type="match status" value="1"/>
</dbReference>
<comment type="similarity">
    <text evidence="2">Belongs to the glycosyltransferase 41 family. O-GlcNAc transferase subfamily.</text>
</comment>
<reference evidence="12" key="1">
    <citation type="journal article" date="2020" name="Nat. Genet.">
        <title>Genomic diversifications of five Gossypium allopolyploid species and their impact on cotton improvement.</title>
        <authorList>
            <person name="Chen Z.J."/>
            <person name="Sreedasyam A."/>
            <person name="Ando A."/>
            <person name="Song Q."/>
            <person name="De Santiago L.M."/>
            <person name="Hulse-Kemp A.M."/>
            <person name="Ding M."/>
            <person name="Ye W."/>
            <person name="Kirkbride R.C."/>
            <person name="Jenkins J."/>
            <person name="Plott C."/>
            <person name="Lovell J."/>
            <person name="Lin Y.M."/>
            <person name="Vaughn R."/>
            <person name="Liu B."/>
            <person name="Simpson S."/>
            <person name="Scheffler B.E."/>
            <person name="Wen L."/>
            <person name="Saski C.A."/>
            <person name="Grover C.E."/>
            <person name="Hu G."/>
            <person name="Conover J.L."/>
            <person name="Carlson J.W."/>
            <person name="Shu S."/>
            <person name="Boston L.B."/>
            <person name="Williams M."/>
            <person name="Peterson D.G."/>
            <person name="McGee K."/>
            <person name="Jones D.C."/>
            <person name="Wendel J.F."/>
            <person name="Stelly D.M."/>
            <person name="Grimwood J."/>
            <person name="Schmutz J."/>
        </authorList>
    </citation>
    <scope>NUCLEOTIDE SEQUENCE [LARGE SCALE GENOMIC DNA]</scope>
    <source>
        <strain evidence="12">cv. TM-1</strain>
    </source>
</reference>
<dbReference type="InterPro" id="IPR011990">
    <property type="entry name" value="TPR-like_helical_dom_sf"/>
</dbReference>
<keyword evidence="6" id="KW-0808">Transferase</keyword>
<feature type="domain" description="O-GlcNAc transferase C-terminal" evidence="11">
    <location>
        <begin position="521"/>
        <end position="759"/>
    </location>
</feature>
<dbReference type="GO" id="GO:0006493">
    <property type="term" value="P:protein O-linked glycosylation"/>
    <property type="evidence" value="ECO:0000318"/>
    <property type="project" value="GO_Central"/>
</dbReference>